<evidence type="ECO:0000256" key="1">
    <source>
        <dbReference type="ARBA" id="ARBA00008857"/>
    </source>
</evidence>
<evidence type="ECO:0000259" key="8">
    <source>
        <dbReference type="PROSITE" id="PS51900"/>
    </source>
</evidence>
<dbReference type="InterPro" id="IPR050090">
    <property type="entry name" value="Tyrosine_recombinase_XerCD"/>
</dbReference>
<name>A0A7X9RL38_9BIFI</name>
<dbReference type="PROSITE" id="PS51898">
    <property type="entry name" value="TYR_RECOMBINASE"/>
    <property type="match status" value="1"/>
</dbReference>
<keyword evidence="4" id="KW-0233">DNA recombination</keyword>
<feature type="region of interest" description="Disordered" evidence="6">
    <location>
        <begin position="400"/>
        <end position="419"/>
    </location>
</feature>
<dbReference type="EMBL" id="JABAGI010000005">
    <property type="protein sequence ID" value="NME62193.1"/>
    <property type="molecule type" value="Genomic_DNA"/>
</dbReference>
<dbReference type="PANTHER" id="PTHR30349">
    <property type="entry name" value="PHAGE INTEGRASE-RELATED"/>
    <property type="match status" value="1"/>
</dbReference>
<keyword evidence="2" id="KW-0229">DNA integration</keyword>
<feature type="domain" description="Core-binding (CB)" evidence="8">
    <location>
        <begin position="90"/>
        <end position="182"/>
    </location>
</feature>
<evidence type="ECO:0000313" key="10">
    <source>
        <dbReference type="Proteomes" id="UP000588369"/>
    </source>
</evidence>
<accession>A0A7X9RL38</accession>
<dbReference type="InterPro" id="IPR044068">
    <property type="entry name" value="CB"/>
</dbReference>
<dbReference type="GO" id="GO:0003677">
    <property type="term" value="F:DNA binding"/>
    <property type="evidence" value="ECO:0007669"/>
    <property type="project" value="UniProtKB-UniRule"/>
</dbReference>
<dbReference type="Gene3D" id="1.10.150.130">
    <property type="match status" value="1"/>
</dbReference>
<dbReference type="Gene3D" id="1.10.443.10">
    <property type="entry name" value="Intergrase catalytic core"/>
    <property type="match status" value="1"/>
</dbReference>
<dbReference type="InterPro" id="IPR004107">
    <property type="entry name" value="Integrase_SAM-like_N"/>
</dbReference>
<dbReference type="SUPFAM" id="SSF56349">
    <property type="entry name" value="DNA breaking-rejoining enzymes"/>
    <property type="match status" value="1"/>
</dbReference>
<dbReference type="GO" id="GO:0006310">
    <property type="term" value="P:DNA recombination"/>
    <property type="evidence" value="ECO:0007669"/>
    <property type="project" value="UniProtKB-KW"/>
</dbReference>
<dbReference type="RefSeq" id="WP_168984181.1">
    <property type="nucleotide sequence ID" value="NZ_JABAGI010000005.1"/>
</dbReference>
<evidence type="ECO:0000259" key="7">
    <source>
        <dbReference type="PROSITE" id="PS51898"/>
    </source>
</evidence>
<evidence type="ECO:0000256" key="5">
    <source>
        <dbReference type="PROSITE-ProRule" id="PRU01248"/>
    </source>
</evidence>
<dbReference type="InterPro" id="IPR013762">
    <property type="entry name" value="Integrase-like_cat_sf"/>
</dbReference>
<dbReference type="InterPro" id="IPR011010">
    <property type="entry name" value="DNA_brk_join_enz"/>
</dbReference>
<evidence type="ECO:0000256" key="6">
    <source>
        <dbReference type="SAM" id="MobiDB-lite"/>
    </source>
</evidence>
<gene>
    <name evidence="9" type="ORF">HF844_05185</name>
</gene>
<comment type="caution">
    <text evidence="9">The sequence shown here is derived from an EMBL/GenBank/DDBJ whole genome shotgun (WGS) entry which is preliminary data.</text>
</comment>
<evidence type="ECO:0000256" key="4">
    <source>
        <dbReference type="ARBA" id="ARBA00023172"/>
    </source>
</evidence>
<dbReference type="GO" id="GO:0015074">
    <property type="term" value="P:DNA integration"/>
    <property type="evidence" value="ECO:0007669"/>
    <property type="project" value="UniProtKB-KW"/>
</dbReference>
<comment type="similarity">
    <text evidence="1">Belongs to the 'phage' integrase family.</text>
</comment>
<evidence type="ECO:0000256" key="2">
    <source>
        <dbReference type="ARBA" id="ARBA00022908"/>
    </source>
</evidence>
<reference evidence="9 10" key="1">
    <citation type="submission" date="2020-04" db="EMBL/GenBank/DDBJ databases">
        <authorList>
            <person name="Hitch T.C.A."/>
            <person name="Wylensek D."/>
            <person name="Clavel T."/>
        </authorList>
    </citation>
    <scope>NUCLEOTIDE SEQUENCE [LARGE SCALE GENOMIC DNA]</scope>
    <source>
        <strain evidence="9 10">BSM-130-P53-3C</strain>
    </source>
</reference>
<organism evidence="9 10">
    <name type="scientific">Bifidobacterium thermophilum</name>
    <dbReference type="NCBI Taxonomy" id="33905"/>
    <lineage>
        <taxon>Bacteria</taxon>
        <taxon>Bacillati</taxon>
        <taxon>Actinomycetota</taxon>
        <taxon>Actinomycetes</taxon>
        <taxon>Bifidobacteriales</taxon>
        <taxon>Bifidobacteriaceae</taxon>
        <taxon>Bifidobacterium</taxon>
    </lineage>
</organism>
<feature type="domain" description="Tyr recombinase" evidence="7">
    <location>
        <begin position="204"/>
        <end position="389"/>
    </location>
</feature>
<evidence type="ECO:0000256" key="3">
    <source>
        <dbReference type="ARBA" id="ARBA00023125"/>
    </source>
</evidence>
<dbReference type="Pfam" id="PF00589">
    <property type="entry name" value="Phage_integrase"/>
    <property type="match status" value="1"/>
</dbReference>
<dbReference type="InterPro" id="IPR010998">
    <property type="entry name" value="Integrase_recombinase_N"/>
</dbReference>
<keyword evidence="3 5" id="KW-0238">DNA-binding</keyword>
<dbReference type="InterPro" id="IPR002104">
    <property type="entry name" value="Integrase_catalytic"/>
</dbReference>
<proteinExistence type="inferred from homology"/>
<dbReference type="PANTHER" id="PTHR30349:SF64">
    <property type="entry name" value="PROPHAGE INTEGRASE INTD-RELATED"/>
    <property type="match status" value="1"/>
</dbReference>
<evidence type="ECO:0000313" key="9">
    <source>
        <dbReference type="EMBL" id="NME62193.1"/>
    </source>
</evidence>
<dbReference type="CDD" id="cd01189">
    <property type="entry name" value="INT_ICEBs1_C_like"/>
    <property type="match status" value="1"/>
</dbReference>
<dbReference type="AlphaFoldDB" id="A0A7X9RL38"/>
<protein>
    <submittedName>
        <fullName evidence="9">Site-specific integrase</fullName>
    </submittedName>
</protein>
<dbReference type="PROSITE" id="PS51900">
    <property type="entry name" value="CB"/>
    <property type="match status" value="1"/>
</dbReference>
<sequence length="419" mass="46414">MRIIIYDRWLRHDITVPPDITRLLSRARDPMKAAVPDKYRTREYGKGGRWVVDWRADGRHRKRVFRKRADAEAFMQSLDVTPLPAAAGRHRFRDVVDMWADTLLDIKGSTQARYLKDLTLHALPSFGDMPVEDIDPDRLQRWVALLYRGKAPVPDGVRQRPLSAHTIRGAVTAVRLVLDYATQRSMIARNPATGLRLPRKDQAERKTFLTPDEVRSLAAHAPTAPGAACILTLAATGMRVGEALGLDVGDVDPSARRIHVDRTVTVDRDGRTALGLPKNGKPRTIAYPAWLDPILAPLLGRPAKEPLFAAPRGGRWTVNTWRNRVWYPASRASGVEARIHDLRHTYASWAVAAGADVKTLQRQLGHSSASMTLDVYAELFPDRLDEVASLLPDLGGGACDTAAQSPSDSCHIPEGDIEA</sequence>
<dbReference type="Proteomes" id="UP000588369">
    <property type="component" value="Unassembled WGS sequence"/>
</dbReference>
<dbReference type="Pfam" id="PF14659">
    <property type="entry name" value="Phage_int_SAM_3"/>
    <property type="match status" value="1"/>
</dbReference>